<dbReference type="PANTHER" id="PTHR20857">
    <property type="entry name" value="THIAMINE-PHOSPHATE PYROPHOSPHORYLASE"/>
    <property type="match status" value="1"/>
</dbReference>
<reference evidence="4 5" key="1">
    <citation type="submission" date="2019-04" db="EMBL/GenBank/DDBJ databases">
        <title>Isachenkonia alkalipeptolytica gen. nov. sp. nov. a new anaerobic, alkiliphilic organothrophic bacterium capable to reduce synthesized ferrihydrite isolated from a soda lake.</title>
        <authorList>
            <person name="Toshchakov S.V."/>
            <person name="Zavarzina D.G."/>
            <person name="Zhilina T.N."/>
            <person name="Kostrikina N.A."/>
            <person name="Kublanov I.V."/>
        </authorList>
    </citation>
    <scope>NUCLEOTIDE SEQUENCE [LARGE SCALE GENOMIC DNA]</scope>
    <source>
        <strain evidence="4 5">Z-1701</strain>
    </source>
</reference>
<dbReference type="CDD" id="cd00564">
    <property type="entry name" value="TMP_TenI"/>
    <property type="match status" value="1"/>
</dbReference>
<keyword evidence="5" id="KW-1185">Reference proteome</keyword>
<gene>
    <name evidence="4" type="ORF">ISALK_01945</name>
</gene>
<evidence type="ECO:0000259" key="3">
    <source>
        <dbReference type="Pfam" id="PF02581"/>
    </source>
</evidence>
<proteinExistence type="predicted"/>
<dbReference type="InterPro" id="IPR036206">
    <property type="entry name" value="ThiamineP_synth_sf"/>
</dbReference>
<dbReference type="GO" id="GO:0005737">
    <property type="term" value="C:cytoplasm"/>
    <property type="evidence" value="ECO:0007669"/>
    <property type="project" value="TreeGrafter"/>
</dbReference>
<feature type="domain" description="Thiamine phosphate synthase/TenI" evidence="3">
    <location>
        <begin position="2"/>
        <end position="181"/>
    </location>
</feature>
<evidence type="ECO:0000256" key="1">
    <source>
        <dbReference type="ARBA" id="ARBA00004948"/>
    </source>
</evidence>
<protein>
    <submittedName>
        <fullName evidence="4">Thiamine phosphate synthase</fullName>
    </submittedName>
</protein>
<comment type="pathway">
    <text evidence="1">Cofactor biosynthesis; thiamine diphosphate biosynthesis.</text>
</comment>
<dbReference type="PANTHER" id="PTHR20857:SF15">
    <property type="entry name" value="THIAMINE-PHOSPHATE SYNTHASE"/>
    <property type="match status" value="1"/>
</dbReference>
<dbReference type="Proteomes" id="UP000449710">
    <property type="component" value="Unassembled WGS sequence"/>
</dbReference>
<dbReference type="InterPro" id="IPR022998">
    <property type="entry name" value="ThiamineP_synth_TenI"/>
</dbReference>
<evidence type="ECO:0000256" key="2">
    <source>
        <dbReference type="ARBA" id="ARBA00022977"/>
    </source>
</evidence>
<dbReference type="Gene3D" id="3.20.20.70">
    <property type="entry name" value="Aldolase class I"/>
    <property type="match status" value="1"/>
</dbReference>
<evidence type="ECO:0000313" key="4">
    <source>
        <dbReference type="EMBL" id="NBG87253.1"/>
    </source>
</evidence>
<dbReference type="EMBL" id="SUMG01000002">
    <property type="protein sequence ID" value="NBG87253.1"/>
    <property type="molecule type" value="Genomic_DNA"/>
</dbReference>
<sequence>MLYFVTDRKVAVKDFYRTLQEAVEGGVDGIILREKDLKQPELFSMGKKVKAIVEGTDTKLIINGNLSVARDLKAQGYHMGFEKFMEEDKKTLKEFRGRIGVSVHSVKEAKIAEKNGADYLLAGHVFQTLCKKGLEPRGISWLKEIMEAGNLPVIAIGGIDPNNLGKLQSLGLHGIAVRSLIMESPEVKNTVKSLRNKWLID</sequence>
<dbReference type="GO" id="GO:0009228">
    <property type="term" value="P:thiamine biosynthetic process"/>
    <property type="evidence" value="ECO:0007669"/>
    <property type="project" value="UniProtKB-KW"/>
</dbReference>
<dbReference type="RefSeq" id="WP_160718566.1">
    <property type="nucleotide sequence ID" value="NZ_SUMG01000002.1"/>
</dbReference>
<comment type="caution">
    <text evidence="4">The sequence shown here is derived from an EMBL/GenBank/DDBJ whole genome shotgun (WGS) entry which is preliminary data.</text>
</comment>
<dbReference type="SUPFAM" id="SSF51391">
    <property type="entry name" value="Thiamin phosphate synthase"/>
    <property type="match status" value="1"/>
</dbReference>
<organism evidence="4 5">
    <name type="scientific">Isachenkonia alkalipeptolytica</name>
    <dbReference type="NCBI Taxonomy" id="2565777"/>
    <lineage>
        <taxon>Bacteria</taxon>
        <taxon>Bacillati</taxon>
        <taxon>Bacillota</taxon>
        <taxon>Clostridia</taxon>
        <taxon>Eubacteriales</taxon>
        <taxon>Clostridiaceae</taxon>
        <taxon>Isachenkonia</taxon>
    </lineage>
</organism>
<dbReference type="InterPro" id="IPR013785">
    <property type="entry name" value="Aldolase_TIM"/>
</dbReference>
<evidence type="ECO:0000313" key="5">
    <source>
        <dbReference type="Proteomes" id="UP000449710"/>
    </source>
</evidence>
<keyword evidence="2" id="KW-0784">Thiamine biosynthesis</keyword>
<dbReference type="GO" id="GO:0004789">
    <property type="term" value="F:thiamine-phosphate diphosphorylase activity"/>
    <property type="evidence" value="ECO:0007669"/>
    <property type="project" value="TreeGrafter"/>
</dbReference>
<dbReference type="AlphaFoldDB" id="A0AA44BCT9"/>
<accession>A0AA44BCT9</accession>
<name>A0AA44BCT9_9CLOT</name>
<dbReference type="Pfam" id="PF02581">
    <property type="entry name" value="TMP-TENI"/>
    <property type="match status" value="1"/>
</dbReference>